<sequence length="176" mass="19635">MPACGTVSTLNKNCYTHSLIKPFYYHMKKPPQDLSQLLHQQGNMPNLAEKAELLLHLDHYVKKVLTDPVIEQLKVANLRQGTLVIETTTAAWAARINFQKPKILQMLQAETLPMLTAIEVKVNPSLLMYETKSKPAHNHISENAAAHIEALAEHAEGTLAVKLKRLAALASRSRQS</sequence>
<gene>
    <name evidence="1" type="ordered locus">swp_2237</name>
</gene>
<dbReference type="InterPro" id="IPR007922">
    <property type="entry name" value="DciA-like"/>
</dbReference>
<accession>B8CNL7</accession>
<evidence type="ECO:0000313" key="1">
    <source>
        <dbReference type="EMBL" id="ACJ28986.1"/>
    </source>
</evidence>
<proteinExistence type="predicted"/>
<protein>
    <recommendedName>
        <fullName evidence="3">DUF721 domain-containing protein</fullName>
    </recommendedName>
</protein>
<evidence type="ECO:0008006" key="3">
    <source>
        <dbReference type="Google" id="ProtNLM"/>
    </source>
</evidence>
<keyword evidence="2" id="KW-1185">Reference proteome</keyword>
<organism evidence="1 2">
    <name type="scientific">Shewanella piezotolerans (strain WP3 / JCM 13877)</name>
    <dbReference type="NCBI Taxonomy" id="225849"/>
    <lineage>
        <taxon>Bacteria</taxon>
        <taxon>Pseudomonadati</taxon>
        <taxon>Pseudomonadota</taxon>
        <taxon>Gammaproteobacteria</taxon>
        <taxon>Alteromonadales</taxon>
        <taxon>Shewanellaceae</taxon>
        <taxon>Shewanella</taxon>
    </lineage>
</organism>
<dbReference type="Pfam" id="PF05258">
    <property type="entry name" value="DciA"/>
    <property type="match status" value="1"/>
</dbReference>
<dbReference type="eggNOG" id="COG4701">
    <property type="taxonomic scope" value="Bacteria"/>
</dbReference>
<evidence type="ECO:0000313" key="2">
    <source>
        <dbReference type="Proteomes" id="UP000000753"/>
    </source>
</evidence>
<name>B8CNL7_SHEPW</name>
<dbReference type="HOGENOM" id="CLU_114104_1_1_6"/>
<dbReference type="STRING" id="225849.swp_2237"/>
<dbReference type="Proteomes" id="UP000000753">
    <property type="component" value="Chromosome"/>
</dbReference>
<dbReference type="EMBL" id="CP000472">
    <property type="protein sequence ID" value="ACJ28986.1"/>
    <property type="molecule type" value="Genomic_DNA"/>
</dbReference>
<dbReference type="AlphaFoldDB" id="B8CNL7"/>
<dbReference type="KEGG" id="swp:swp_2237"/>
<reference evidence="1 2" key="1">
    <citation type="journal article" date="2008" name="PLoS ONE">
        <title>Environmental adaptation: genomic analysis of the piezotolerant and psychrotolerant deep-sea iron reducing bacterium Shewanella piezotolerans WP3.</title>
        <authorList>
            <person name="Wang F."/>
            <person name="Wang J."/>
            <person name="Jian H."/>
            <person name="Zhang B."/>
            <person name="Li S."/>
            <person name="Wang F."/>
            <person name="Zeng X."/>
            <person name="Gao L."/>
            <person name="Bartlett D.H."/>
            <person name="Yu J."/>
            <person name="Hu S."/>
            <person name="Xiao X."/>
        </authorList>
    </citation>
    <scope>NUCLEOTIDE SEQUENCE [LARGE SCALE GENOMIC DNA]</scope>
    <source>
        <strain evidence="2">WP3 / JCM 13877</strain>
    </source>
</reference>